<name>A0ABY9RL12_9BURK</name>
<keyword evidence="2" id="KW-0732">Signal</keyword>
<feature type="chain" id="PRO_5045505698" evidence="2">
    <location>
        <begin position="26"/>
        <end position="276"/>
    </location>
</feature>
<dbReference type="EMBL" id="CP133720">
    <property type="protein sequence ID" value="WMW81893.1"/>
    <property type="molecule type" value="Genomic_DNA"/>
</dbReference>
<dbReference type="Proteomes" id="UP001181355">
    <property type="component" value="Chromosome"/>
</dbReference>
<evidence type="ECO:0000256" key="1">
    <source>
        <dbReference type="SAM" id="Coils"/>
    </source>
</evidence>
<organism evidence="3 4">
    <name type="scientific">Undibacterium cyanobacteriorum</name>
    <dbReference type="NCBI Taxonomy" id="3073561"/>
    <lineage>
        <taxon>Bacteria</taxon>
        <taxon>Pseudomonadati</taxon>
        <taxon>Pseudomonadota</taxon>
        <taxon>Betaproteobacteria</taxon>
        <taxon>Burkholderiales</taxon>
        <taxon>Oxalobacteraceae</taxon>
        <taxon>Undibacterium</taxon>
    </lineage>
</organism>
<feature type="signal peptide" evidence="2">
    <location>
        <begin position="1"/>
        <end position="25"/>
    </location>
</feature>
<protein>
    <submittedName>
        <fullName evidence="3">Uncharacterized protein</fullName>
    </submittedName>
</protein>
<dbReference type="RefSeq" id="WP_309483370.1">
    <property type="nucleotide sequence ID" value="NZ_CP133720.1"/>
</dbReference>
<accession>A0ABY9RL12</accession>
<evidence type="ECO:0000313" key="4">
    <source>
        <dbReference type="Proteomes" id="UP001181355"/>
    </source>
</evidence>
<feature type="coiled-coil region" evidence="1">
    <location>
        <begin position="45"/>
        <end position="89"/>
    </location>
</feature>
<keyword evidence="4" id="KW-1185">Reference proteome</keyword>
<evidence type="ECO:0000256" key="2">
    <source>
        <dbReference type="SAM" id="SignalP"/>
    </source>
</evidence>
<sequence>MNLSKFFNIILATLAFTFSTAYSLAQTSNKNSVNTTNKNQCNNLIDEYNSGVENYNLRRNELRNLNSEIEALHAEINAEKESIDQKDNSAIEKINIKIGKANDMVARFEAMSTAFSERKEVENQLATRINENCGKYLANAATTQETQVPKNQCGSTSNSKIARSQIENSFAVMRNQEKLRQDKLDQLAKSKAKTIGWNSQTSTQFFLQILTSPKFAQFEQEKQPYVFELIKISATRAKNSQEECQLLARIEKISTLIRAINDRQYSFMEDEIRKIK</sequence>
<proteinExistence type="predicted"/>
<gene>
    <name evidence="3" type="ORF">RF679_06310</name>
</gene>
<reference evidence="3" key="1">
    <citation type="submission" date="2023-09" db="EMBL/GenBank/DDBJ databases">
        <title>Undibacterium sp. 20NA77.5 isolated from freshwater.</title>
        <authorList>
            <person name="Le V."/>
            <person name="Ko S.-R."/>
            <person name="Ahn C.-Y."/>
            <person name="Oh H.-M."/>
        </authorList>
    </citation>
    <scope>NUCLEOTIDE SEQUENCE</scope>
    <source>
        <strain evidence="3">20NA77.5</strain>
    </source>
</reference>
<evidence type="ECO:0000313" key="3">
    <source>
        <dbReference type="EMBL" id="WMW81893.1"/>
    </source>
</evidence>
<keyword evidence="1" id="KW-0175">Coiled coil</keyword>